<keyword evidence="3 6" id="KW-0812">Transmembrane</keyword>
<proteinExistence type="predicted"/>
<dbReference type="EMBL" id="JBHSSW010000009">
    <property type="protein sequence ID" value="MFC6197959.1"/>
    <property type="molecule type" value="Genomic_DNA"/>
</dbReference>
<dbReference type="InterPro" id="IPR052218">
    <property type="entry name" value="Preflagellin_Peptidase"/>
</dbReference>
<organism evidence="9 10">
    <name type="scientific">Ponticaulis profundi</name>
    <dbReference type="NCBI Taxonomy" id="2665222"/>
    <lineage>
        <taxon>Bacteria</taxon>
        <taxon>Pseudomonadati</taxon>
        <taxon>Pseudomonadota</taxon>
        <taxon>Alphaproteobacteria</taxon>
        <taxon>Hyphomonadales</taxon>
        <taxon>Hyphomonadaceae</taxon>
        <taxon>Ponticaulis</taxon>
    </lineage>
</organism>
<feature type="domain" description="Prepilin type IV endopeptidase peptidase" evidence="8">
    <location>
        <begin position="9"/>
        <end position="111"/>
    </location>
</feature>
<keyword evidence="10" id="KW-1185">Reference proteome</keyword>
<dbReference type="PANTHER" id="PTHR36506">
    <property type="entry name" value="PREFLAGELLIN PEPTIDASE"/>
    <property type="match status" value="1"/>
</dbReference>
<protein>
    <submittedName>
        <fullName evidence="9">Prepilin peptidase</fullName>
    </submittedName>
</protein>
<keyword evidence="2" id="KW-1003">Cell membrane</keyword>
<feature type="chain" id="PRO_5047461649" evidence="7">
    <location>
        <begin position="18"/>
        <end position="171"/>
    </location>
</feature>
<comment type="subcellular location">
    <subcellularLocation>
        <location evidence="1">Cell membrane</location>
        <topology evidence="1">Multi-pass membrane protein</topology>
    </subcellularLocation>
</comment>
<feature type="transmembrane region" description="Helical" evidence="6">
    <location>
        <begin position="27"/>
        <end position="46"/>
    </location>
</feature>
<evidence type="ECO:0000256" key="4">
    <source>
        <dbReference type="ARBA" id="ARBA00022989"/>
    </source>
</evidence>
<evidence type="ECO:0000256" key="5">
    <source>
        <dbReference type="ARBA" id="ARBA00023136"/>
    </source>
</evidence>
<dbReference type="Gene3D" id="1.20.120.1220">
    <property type="match status" value="1"/>
</dbReference>
<name>A0ABW1S9T9_9PROT</name>
<evidence type="ECO:0000256" key="2">
    <source>
        <dbReference type="ARBA" id="ARBA00022475"/>
    </source>
</evidence>
<evidence type="ECO:0000256" key="6">
    <source>
        <dbReference type="SAM" id="Phobius"/>
    </source>
</evidence>
<keyword evidence="4 6" id="KW-1133">Transmembrane helix</keyword>
<evidence type="ECO:0000256" key="1">
    <source>
        <dbReference type="ARBA" id="ARBA00004651"/>
    </source>
</evidence>
<evidence type="ECO:0000256" key="7">
    <source>
        <dbReference type="SAM" id="SignalP"/>
    </source>
</evidence>
<feature type="transmembrane region" description="Helical" evidence="6">
    <location>
        <begin position="58"/>
        <end position="79"/>
    </location>
</feature>
<dbReference type="RefSeq" id="WP_377377634.1">
    <property type="nucleotide sequence ID" value="NZ_JBHSSW010000009.1"/>
</dbReference>
<feature type="signal peptide" evidence="7">
    <location>
        <begin position="1"/>
        <end position="17"/>
    </location>
</feature>
<accession>A0ABW1S9T9</accession>
<gene>
    <name evidence="9" type="ORF">ACFQDM_07715</name>
</gene>
<evidence type="ECO:0000313" key="10">
    <source>
        <dbReference type="Proteomes" id="UP001596303"/>
    </source>
</evidence>
<dbReference type="InterPro" id="IPR000045">
    <property type="entry name" value="Prepilin_IV_endopep_pep"/>
</dbReference>
<evidence type="ECO:0000313" key="9">
    <source>
        <dbReference type="EMBL" id="MFC6197959.1"/>
    </source>
</evidence>
<dbReference type="Proteomes" id="UP001596303">
    <property type="component" value="Unassembled WGS sequence"/>
</dbReference>
<comment type="caution">
    <text evidence="9">The sequence shown here is derived from an EMBL/GenBank/DDBJ whole genome shotgun (WGS) entry which is preliminary data.</text>
</comment>
<keyword evidence="7" id="KW-0732">Signal</keyword>
<evidence type="ECO:0000256" key="3">
    <source>
        <dbReference type="ARBA" id="ARBA00022692"/>
    </source>
</evidence>
<dbReference type="Pfam" id="PF01478">
    <property type="entry name" value="Peptidase_A24"/>
    <property type="match status" value="1"/>
</dbReference>
<dbReference type="PANTHER" id="PTHR36506:SF1">
    <property type="entry name" value="PREFLAGELLIN PEPTIDASE"/>
    <property type="match status" value="1"/>
</dbReference>
<evidence type="ECO:0000259" key="8">
    <source>
        <dbReference type="Pfam" id="PF01478"/>
    </source>
</evidence>
<keyword evidence="5 6" id="KW-0472">Membrane</keyword>
<reference evidence="10" key="1">
    <citation type="journal article" date="2019" name="Int. J. Syst. Evol. Microbiol.">
        <title>The Global Catalogue of Microorganisms (GCM) 10K type strain sequencing project: providing services to taxonomists for standard genome sequencing and annotation.</title>
        <authorList>
            <consortium name="The Broad Institute Genomics Platform"/>
            <consortium name="The Broad Institute Genome Sequencing Center for Infectious Disease"/>
            <person name="Wu L."/>
            <person name="Ma J."/>
        </authorList>
    </citation>
    <scope>NUCLEOTIDE SEQUENCE [LARGE SCALE GENOMIC DNA]</scope>
    <source>
        <strain evidence="10">CGMCC-1.15741</strain>
    </source>
</reference>
<feature type="transmembrane region" description="Helical" evidence="6">
    <location>
        <begin position="99"/>
        <end position="121"/>
    </location>
</feature>
<sequence>MLAWLILALFLSGLAFAAIHDVATMTIPNWVSIAFAVLFLPAALLVGADWASIGWHYLYGLIGLIVCIGLFSVGVFGGGDAKLLPAVLIWMGPGATLPYIYGIALSGGVLALVFILSRRLIPQTAIPGFLHRSVVEGPGVPYAVAIAFGAIWAAKSSVIVSQIIGLTGLAY</sequence>